<evidence type="ECO:0000313" key="3">
    <source>
        <dbReference type="Proteomes" id="UP000441797"/>
    </source>
</evidence>
<organism evidence="2 3">
    <name type="scientific">Gloeocapsopsis dulcis AAB1 = 1H9</name>
    <dbReference type="NCBI Taxonomy" id="1433147"/>
    <lineage>
        <taxon>Bacteria</taxon>
        <taxon>Bacillati</taxon>
        <taxon>Cyanobacteriota</taxon>
        <taxon>Cyanophyceae</taxon>
        <taxon>Oscillatoriophycideae</taxon>
        <taxon>Chroococcales</taxon>
        <taxon>Chroococcaceae</taxon>
        <taxon>Gloeocapsopsis</taxon>
        <taxon>Gloeocapsopsis dulcis</taxon>
    </lineage>
</organism>
<comment type="caution">
    <text evidence="2">The sequence shown here is derived from an EMBL/GenBank/DDBJ whole genome shotgun (WGS) entry which is preliminary data.</text>
</comment>
<dbReference type="InterPro" id="IPR011042">
    <property type="entry name" value="6-blade_b-propeller_TolB-like"/>
</dbReference>
<reference evidence="2 3" key="1">
    <citation type="journal article" date="2019" name="Front. Microbiol.">
        <title>Genomic Features for Desiccation Tolerance and Sugar Biosynthesis in the Extremophile Gloeocapsopsis sp. UTEX B3054.</title>
        <authorList>
            <person name="Urrejola C."/>
            <person name="Alcorta J."/>
            <person name="Salas L."/>
            <person name="Vasquez M."/>
            <person name="Polz M.F."/>
            <person name="Vicuna R."/>
            <person name="Diez B."/>
        </authorList>
    </citation>
    <scope>NUCLEOTIDE SEQUENCE [LARGE SCALE GENOMIC DNA]</scope>
    <source>
        <strain evidence="2 3">1H9</strain>
    </source>
</reference>
<evidence type="ECO:0000256" key="1">
    <source>
        <dbReference type="SAM" id="MobiDB-lite"/>
    </source>
</evidence>
<dbReference type="Gene3D" id="2.120.10.30">
    <property type="entry name" value="TolB, C-terminal domain"/>
    <property type="match status" value="1"/>
</dbReference>
<gene>
    <name evidence="2" type="ORF">BWI75_09620</name>
</gene>
<feature type="region of interest" description="Disordered" evidence="1">
    <location>
        <begin position="487"/>
        <end position="509"/>
    </location>
</feature>
<keyword evidence="3" id="KW-1185">Reference proteome</keyword>
<dbReference type="EMBL" id="NAPY01000012">
    <property type="protein sequence ID" value="MUL36600.1"/>
    <property type="molecule type" value="Genomic_DNA"/>
</dbReference>
<evidence type="ECO:0000313" key="2">
    <source>
        <dbReference type="EMBL" id="MUL36600.1"/>
    </source>
</evidence>
<name>A0A6N8FU01_9CHRO</name>
<proteinExistence type="predicted"/>
<dbReference type="OrthoDB" id="475437at2"/>
<protein>
    <recommendedName>
        <fullName evidence="4">SbsA Ig-like domain-containing protein</fullName>
    </recommendedName>
</protein>
<dbReference type="AlphaFoldDB" id="A0A6N8FU01"/>
<dbReference type="Proteomes" id="UP000441797">
    <property type="component" value="Unassembled WGS sequence"/>
</dbReference>
<sequence>MFVSRKFLQPLDRVALTLILVLSVLIGLLLLQGDGVAPQVRDFSWDGKAIGAEDTAFILNFSRPMDTKSVEENLQLDPPLPGKISWAGRRMAYTLLTPAPYGNSYQFNLHGAKDRLSVAENSPKVIQPFSSNFRTRDRAFVYLGVEGDEQGRLILYNLSQQRKTILTPRDLVVVDFKPYSDGQKVLFSATERTNSQDLLSSQIYTVTTGINSDSGTKITQSFLGLRLPFGATANPEPPGKIDLILDNKDYQNLKFDLSADGQKIVVQRVNQQNPGEFGLWLLQENEKPQQLNSQPGGDFTITPDSASVAVAQGEGVGILPLQADAEKPLDFLPEYGTVLNFSRDGAQATMVKFNSDYTRSLFLVTSQGEPQELLRTTGSIKSCQFDPLRQNLYCLLTQLLEKEEYEEQPYLVAIDLKTGNQKPLVILPDQRDVQMSLAPDGLAVLFDQVVATTDVVNPAVDVPRTSGGEAIATSRLWLLPLLSPASSPQPTQMQPEQLPLPGFHPRWLP</sequence>
<dbReference type="SUPFAM" id="SSF82171">
    <property type="entry name" value="DPP6 N-terminal domain-like"/>
    <property type="match status" value="2"/>
</dbReference>
<accession>A0A6N8FU01</accession>
<dbReference type="RefSeq" id="WP_105218215.1">
    <property type="nucleotide sequence ID" value="NZ_CAWNSU010000076.1"/>
</dbReference>
<evidence type="ECO:0008006" key="4">
    <source>
        <dbReference type="Google" id="ProtNLM"/>
    </source>
</evidence>